<organism evidence="1 2">
    <name type="scientific">Microbacterium plantarum</name>
    <dbReference type="NCBI Taxonomy" id="1816425"/>
    <lineage>
        <taxon>Bacteria</taxon>
        <taxon>Bacillati</taxon>
        <taxon>Actinomycetota</taxon>
        <taxon>Actinomycetes</taxon>
        <taxon>Micrococcales</taxon>
        <taxon>Microbacteriaceae</taxon>
        <taxon>Microbacterium</taxon>
    </lineage>
</organism>
<evidence type="ECO:0000313" key="1">
    <source>
        <dbReference type="EMBL" id="MFB8893309.1"/>
    </source>
</evidence>
<dbReference type="EMBL" id="JBHLHV010000001">
    <property type="protein sequence ID" value="MFB8893309.1"/>
    <property type="molecule type" value="Genomic_DNA"/>
</dbReference>
<gene>
    <name evidence="1" type="ORF">AB7P39_10700</name>
</gene>
<comment type="caution">
    <text evidence="1">The sequence shown here is derived from an EMBL/GenBank/DDBJ whole genome shotgun (WGS) entry which is preliminary data.</text>
</comment>
<sequence length="120" mass="13083">MRRITYAGDTVITTDDVAEALVELTAAVANYGRAEAVRIPIVLEPSGRVDEAELVIGVGNDVLSAPIDWDADEPDFSEGAEDLRAHESYPQRRSEGAHLYALDDEAPAQWDPDLEGFRDA</sequence>
<keyword evidence="2" id="KW-1185">Reference proteome</keyword>
<proteinExistence type="predicted"/>
<accession>A0ABV5ETK4</accession>
<reference evidence="1 2" key="1">
    <citation type="submission" date="2024-08" db="EMBL/GenBank/DDBJ databases">
        <title>Heavy metals resistant antinobacteria isolated from wastewater.</title>
        <authorList>
            <person name="Roman Ponce B."/>
            <person name="Blanco Mercado M.A."/>
            <person name="Avila Aldana I.N."/>
            <person name="Morales Arrieta S."/>
        </authorList>
    </citation>
    <scope>NUCLEOTIDE SEQUENCE [LARGE SCALE GENOMIC DNA]</scope>
    <source>
        <strain evidence="2">sma-1</strain>
    </source>
</reference>
<dbReference type="RefSeq" id="WP_112614994.1">
    <property type="nucleotide sequence ID" value="NZ_CP141117.1"/>
</dbReference>
<evidence type="ECO:0000313" key="2">
    <source>
        <dbReference type="Proteomes" id="UP001589643"/>
    </source>
</evidence>
<name>A0ABV5ETK4_9MICO</name>
<protein>
    <submittedName>
        <fullName evidence="1">Uncharacterized protein</fullName>
    </submittedName>
</protein>
<dbReference type="Proteomes" id="UP001589643">
    <property type="component" value="Unassembled WGS sequence"/>
</dbReference>